<feature type="compositionally biased region" description="Low complexity" evidence="1">
    <location>
        <begin position="216"/>
        <end position="227"/>
    </location>
</feature>
<evidence type="ECO:0000313" key="2">
    <source>
        <dbReference type="EMBL" id="KAK3916546.1"/>
    </source>
</evidence>
<proteinExistence type="predicted"/>
<reference evidence="2" key="2">
    <citation type="journal article" date="2023" name="BMC Genomics">
        <title>Pest status, molecular evolution, and epigenetic factors derived from the genome assembly of Frankliniella fusca, a thysanopteran phytovirus vector.</title>
        <authorList>
            <person name="Catto M.A."/>
            <person name="Labadie P.E."/>
            <person name="Jacobson A.L."/>
            <person name="Kennedy G.G."/>
            <person name="Srinivasan R."/>
            <person name="Hunt B.G."/>
        </authorList>
    </citation>
    <scope>NUCLEOTIDE SEQUENCE</scope>
    <source>
        <strain evidence="2">PL_HMW_Pooled</strain>
    </source>
</reference>
<dbReference type="Proteomes" id="UP001219518">
    <property type="component" value="Unassembled WGS sequence"/>
</dbReference>
<keyword evidence="3" id="KW-1185">Reference proteome</keyword>
<feature type="compositionally biased region" description="Low complexity" evidence="1">
    <location>
        <begin position="237"/>
        <end position="247"/>
    </location>
</feature>
<feature type="region of interest" description="Disordered" evidence="1">
    <location>
        <begin position="58"/>
        <end position="189"/>
    </location>
</feature>
<protein>
    <submittedName>
        <fullName evidence="2">Trinucleotide repeat-containing gene 18 protein</fullName>
    </submittedName>
</protein>
<name>A0AAE1H985_9NEOP</name>
<sequence length="937" mass="107821">MCKYDFNWGTKEFILMGNLLDILMTTPCVVSEPFEPVDANVILRLNWIPAQILTYPNRQRQPLPTSTPLLQQRKQERRKERRPWRAVPKRIVMDENEPASSPPESPVTIQPLSSPCAPPSSPYLEPLSSPVREPISSPPQRSRSSSPLSTPSPHQYKRKKYETFDPVPDPTKKYWPPQEDDDIDVYVPDENQLEGIQQDYDHQQQNNFAQQYVLTSSSEESSSSSSEDAVDSESSSEDGSVKSSSSESDSEKSENGLNDSDDSDSNEQFSPKVYDGCSLTVDEGVLNMMDLFVKHKMEKVQIGVFEMKCPLCYGDSHKFYQLSVSDQIRNLFENHGLADLMDKYAAHRLELDLNILTDLCDGSEFKRAKIHEPYSLTLLGHTDGISISDSSDVSLWPLEYVIAELPPSLRFKFVLVSGIWIDNSKPYLNTFMKPFVKELQDINRDGGVKWIHPKSKEEMCTSVSVAAFAVDAPARALLQNILSHGGKHCCNICEQKMKKLPEQPVLPGVKKSTRRRVFTFEEEASTLRTAERMDVQGKEARRRQEQEAGRSKLTTIRGVRGISVAAELPGCDRSTMVFPEYMHLLLCLVKEFFSLWFEKEGPWILKDYQDIINSYLESIRVPDFVTRIPRSTEKFHQWKANELRSFVLYYSVIVLRRCMKEEYFQHWLLLVLSLYLLLQDTVSPIDISRSEIMLQLFCRDFARLYKADYFTYYVHNLLHLPLTVKRNGPLWSNSTFQFESFNGTFAKFIHGTKNQGKELVNNVRLTIGVEVLKARVNNSHLSDDQHSAVEFRGKVKKYVFTDREKLLLSSHNVKTSVQLYFRALTKGQTFATSIYQRQKKRNNFTVCYVNSYDERVFGEIKLFLESPGNVKMALIESFKVNHLRSFHHTDSGMVIKHIIPIEKTDDIHLVEISKLLFKVIRINDFVCLRPNKYEVNL</sequence>
<dbReference type="EMBL" id="JAHWGI010000540">
    <property type="protein sequence ID" value="KAK3916546.1"/>
    <property type="molecule type" value="Genomic_DNA"/>
</dbReference>
<reference evidence="2" key="1">
    <citation type="submission" date="2021-07" db="EMBL/GenBank/DDBJ databases">
        <authorList>
            <person name="Catto M.A."/>
            <person name="Jacobson A."/>
            <person name="Kennedy G."/>
            <person name="Labadie P."/>
            <person name="Hunt B.G."/>
            <person name="Srinivasan R."/>
        </authorList>
    </citation>
    <scope>NUCLEOTIDE SEQUENCE</scope>
    <source>
        <strain evidence="2">PL_HMW_Pooled</strain>
        <tissue evidence="2">Head</tissue>
    </source>
</reference>
<accession>A0AAE1H985</accession>
<feature type="compositionally biased region" description="Basic residues" evidence="1">
    <location>
        <begin position="79"/>
        <end position="88"/>
    </location>
</feature>
<gene>
    <name evidence="2" type="ORF">KUF71_025661</name>
</gene>
<evidence type="ECO:0000313" key="3">
    <source>
        <dbReference type="Proteomes" id="UP001219518"/>
    </source>
</evidence>
<organism evidence="2 3">
    <name type="scientific">Frankliniella fusca</name>
    <dbReference type="NCBI Taxonomy" id="407009"/>
    <lineage>
        <taxon>Eukaryota</taxon>
        <taxon>Metazoa</taxon>
        <taxon>Ecdysozoa</taxon>
        <taxon>Arthropoda</taxon>
        <taxon>Hexapoda</taxon>
        <taxon>Insecta</taxon>
        <taxon>Pterygota</taxon>
        <taxon>Neoptera</taxon>
        <taxon>Paraneoptera</taxon>
        <taxon>Thysanoptera</taxon>
        <taxon>Terebrantia</taxon>
        <taxon>Thripoidea</taxon>
        <taxon>Thripidae</taxon>
        <taxon>Frankliniella</taxon>
    </lineage>
</organism>
<dbReference type="PANTHER" id="PTHR46579:SF1">
    <property type="entry name" value="F5_8 TYPE C DOMAIN-CONTAINING PROTEIN"/>
    <property type="match status" value="1"/>
</dbReference>
<dbReference type="PANTHER" id="PTHR46579">
    <property type="entry name" value="F5/8 TYPE C DOMAIN-CONTAINING PROTEIN-RELATED"/>
    <property type="match status" value="1"/>
</dbReference>
<feature type="compositionally biased region" description="Polar residues" evidence="1">
    <location>
        <begin position="58"/>
        <end position="70"/>
    </location>
</feature>
<feature type="region of interest" description="Disordered" evidence="1">
    <location>
        <begin position="214"/>
        <end position="271"/>
    </location>
</feature>
<feature type="compositionally biased region" description="Low complexity" evidence="1">
    <location>
        <begin position="122"/>
        <end position="153"/>
    </location>
</feature>
<comment type="caution">
    <text evidence="2">The sequence shown here is derived from an EMBL/GenBank/DDBJ whole genome shotgun (WGS) entry which is preliminary data.</text>
</comment>
<dbReference type="AlphaFoldDB" id="A0AAE1H985"/>
<evidence type="ECO:0000256" key="1">
    <source>
        <dbReference type="SAM" id="MobiDB-lite"/>
    </source>
</evidence>